<dbReference type="AlphaFoldDB" id="A0A7H9EKA5"/>
<dbReference type="Pfam" id="PF01381">
    <property type="entry name" value="HTH_3"/>
    <property type="match status" value="1"/>
</dbReference>
<dbReference type="InterPro" id="IPR001387">
    <property type="entry name" value="Cro/C1-type_HTH"/>
</dbReference>
<dbReference type="CDD" id="cd00093">
    <property type="entry name" value="HTH_XRE"/>
    <property type="match status" value="1"/>
</dbReference>
<reference evidence="2 3" key="1">
    <citation type="submission" date="2020-01" db="EMBL/GenBank/DDBJ databases">
        <title>Complete and circular genome sequences of six lactobacillus isolates from horses.</title>
        <authorList>
            <person name="Hassan H.M."/>
        </authorList>
    </citation>
    <scope>NUCLEOTIDE SEQUENCE [LARGE SCALE GENOMIC DNA]</scope>
    <source>
        <strain evidence="2 3">1A</strain>
    </source>
</reference>
<dbReference type="PROSITE" id="PS50943">
    <property type="entry name" value="HTH_CROC1"/>
    <property type="match status" value="1"/>
</dbReference>
<dbReference type="GO" id="GO:0003677">
    <property type="term" value="F:DNA binding"/>
    <property type="evidence" value="ECO:0007669"/>
    <property type="project" value="InterPro"/>
</dbReference>
<dbReference type="SMART" id="SM00530">
    <property type="entry name" value="HTH_XRE"/>
    <property type="match status" value="1"/>
</dbReference>
<dbReference type="RefSeq" id="WP_180849423.1">
    <property type="nucleotide sequence ID" value="NZ_CP047418.1"/>
</dbReference>
<evidence type="ECO:0000313" key="2">
    <source>
        <dbReference type="EMBL" id="QLL77605.1"/>
    </source>
</evidence>
<name>A0A7H9EKA5_9LACO</name>
<protein>
    <submittedName>
        <fullName evidence="2">Helix-turn-helix domain-containing protein</fullName>
    </submittedName>
</protein>
<sequence length="109" mass="12599">MSTYERIQELAKNQGMSVRELGRKLDIGDTTIYKWRTQTPKIDVLEKVADYFGVTLDYLTGRENKNTIPTDDDLDDMIDHARSFDGKPVTDHDREIIKAYLKGLYANKN</sequence>
<feature type="domain" description="HTH cro/C1-type" evidence="1">
    <location>
        <begin position="7"/>
        <end position="59"/>
    </location>
</feature>
<dbReference type="Proteomes" id="UP000510886">
    <property type="component" value="Chromosome"/>
</dbReference>
<dbReference type="EMBL" id="CP047418">
    <property type="protein sequence ID" value="QLL77605.1"/>
    <property type="molecule type" value="Genomic_DNA"/>
</dbReference>
<gene>
    <name evidence="2" type="ORF">GTO87_02725</name>
</gene>
<dbReference type="Gene3D" id="1.10.260.40">
    <property type="entry name" value="lambda repressor-like DNA-binding domains"/>
    <property type="match status" value="1"/>
</dbReference>
<organism evidence="2 3">
    <name type="scientific">Ligilactobacillus saerimneri</name>
    <dbReference type="NCBI Taxonomy" id="228229"/>
    <lineage>
        <taxon>Bacteria</taxon>
        <taxon>Bacillati</taxon>
        <taxon>Bacillota</taxon>
        <taxon>Bacilli</taxon>
        <taxon>Lactobacillales</taxon>
        <taxon>Lactobacillaceae</taxon>
        <taxon>Ligilactobacillus</taxon>
    </lineage>
</organism>
<evidence type="ECO:0000259" key="1">
    <source>
        <dbReference type="PROSITE" id="PS50943"/>
    </source>
</evidence>
<accession>A0A7H9EKA5</accession>
<dbReference type="InterPro" id="IPR010982">
    <property type="entry name" value="Lambda_DNA-bd_dom_sf"/>
</dbReference>
<proteinExistence type="predicted"/>
<dbReference type="SUPFAM" id="SSF47413">
    <property type="entry name" value="lambda repressor-like DNA-binding domains"/>
    <property type="match status" value="1"/>
</dbReference>
<evidence type="ECO:0000313" key="3">
    <source>
        <dbReference type="Proteomes" id="UP000510886"/>
    </source>
</evidence>
<dbReference type="KEGG" id="lsw:GTO87_02725"/>